<keyword evidence="2" id="KW-0238">DNA-binding</keyword>
<dbReference type="Gene3D" id="3.40.50.2300">
    <property type="match status" value="1"/>
</dbReference>
<evidence type="ECO:0000256" key="1">
    <source>
        <dbReference type="ARBA" id="ARBA00022553"/>
    </source>
</evidence>
<dbReference type="InterPro" id="IPR016032">
    <property type="entry name" value="Sig_transdc_resp-reg_C-effctor"/>
</dbReference>
<dbReference type="InterPro" id="IPR039420">
    <property type="entry name" value="WalR-like"/>
</dbReference>
<dbReference type="SMART" id="SM00421">
    <property type="entry name" value="HTH_LUXR"/>
    <property type="match status" value="1"/>
</dbReference>
<dbReference type="InterPro" id="IPR058245">
    <property type="entry name" value="NreC/VraR/RcsB-like_REC"/>
</dbReference>
<feature type="domain" description="HTH luxR-type" evidence="4">
    <location>
        <begin position="141"/>
        <end position="206"/>
    </location>
</feature>
<dbReference type="PANTHER" id="PTHR43214:SF43">
    <property type="entry name" value="TWO-COMPONENT RESPONSE REGULATOR"/>
    <property type="match status" value="1"/>
</dbReference>
<gene>
    <name evidence="6" type="primary">bphT</name>
</gene>
<dbReference type="CDD" id="cd17535">
    <property type="entry name" value="REC_NarL-like"/>
    <property type="match status" value="1"/>
</dbReference>
<reference evidence="6" key="1">
    <citation type="submission" date="2012-07" db="EMBL/GenBank/DDBJ databases">
        <authorList>
            <person name="Nguyen A.T."/>
            <person name="Trinh H.T."/>
            <person name="Fukumitsu Y."/>
            <person name="Shimodaira J."/>
            <person name="Miyauchi K."/>
            <person name="Tokuda M."/>
            <person name="Kasai D."/>
            <person name="Masai E."/>
            <person name="Fukuda M."/>
        </authorList>
    </citation>
    <scope>NUCLEOTIDE SEQUENCE</scope>
    <source>
        <strain evidence="6">TYM3221</strain>
    </source>
</reference>
<accession>L8B2P6</accession>
<evidence type="ECO:0000259" key="5">
    <source>
        <dbReference type="PROSITE" id="PS50110"/>
    </source>
</evidence>
<dbReference type="PRINTS" id="PR00038">
    <property type="entry name" value="HTHLUXR"/>
</dbReference>
<dbReference type="InterPro" id="IPR001789">
    <property type="entry name" value="Sig_transdc_resp-reg_receiver"/>
</dbReference>
<evidence type="ECO:0000259" key="4">
    <source>
        <dbReference type="PROSITE" id="PS50043"/>
    </source>
</evidence>
<dbReference type="SMART" id="SM00448">
    <property type="entry name" value="REC"/>
    <property type="match status" value="1"/>
</dbReference>
<sequence>MISVAVCDDHGIIRSGIQRIIEATAEFELVAFAATGEALLRLLPDVQPDLLVLDIRLNDANGLDLLEQVAAASPATRVVILSMHGAAAYIKRARTRGARGYITKECLDEELVSVLRSVMAGDSFVSFRSQASRASRSAPRGTADIDTLSSRELEVMKLIAAGLTSSEVAEEISVSPRTVESHRATIQRKLQVRTRAELARIALDEGLLD</sequence>
<dbReference type="Pfam" id="PF00196">
    <property type="entry name" value="GerE"/>
    <property type="match status" value="1"/>
</dbReference>
<dbReference type="GO" id="GO:0000160">
    <property type="term" value="P:phosphorelay signal transduction system"/>
    <property type="evidence" value="ECO:0007669"/>
    <property type="project" value="InterPro"/>
</dbReference>
<dbReference type="SUPFAM" id="SSF46894">
    <property type="entry name" value="C-terminal effector domain of the bipartite response regulators"/>
    <property type="match status" value="1"/>
</dbReference>
<name>L8B2P6_9MICO</name>
<evidence type="ECO:0000256" key="3">
    <source>
        <dbReference type="PROSITE-ProRule" id="PRU00169"/>
    </source>
</evidence>
<reference evidence="6" key="2">
    <citation type="journal article" date="2013" name="J. Biosci. Bioeng.">
        <title>Gene cluster and regulation system for 1,1-dichloro-2,2-bis(4-chlorophenyl)ethylene (DDE) degradation in Janibacter sp. TYM3221.</title>
        <authorList>
            <person name="Thi Nguyen P.A."/>
            <person name="Thi Trinh T.H."/>
            <person name="Fukumitsu Y."/>
            <person name="Shimodaira J."/>
            <person name="Miyauchi K."/>
            <person name="Tokuda M."/>
            <person name="Kasai D."/>
            <person name="Masai E."/>
            <person name="Fukuda M."/>
        </authorList>
    </citation>
    <scope>NUCLEOTIDE SEQUENCE</scope>
    <source>
        <strain evidence="6">TYM3221</strain>
    </source>
</reference>
<dbReference type="InterPro" id="IPR000792">
    <property type="entry name" value="Tscrpt_reg_LuxR_C"/>
</dbReference>
<dbReference type="InterPro" id="IPR011006">
    <property type="entry name" value="CheY-like_superfamily"/>
</dbReference>
<protein>
    <submittedName>
        <fullName evidence="6">Response regulator</fullName>
    </submittedName>
</protein>
<dbReference type="CDD" id="cd06170">
    <property type="entry name" value="LuxR_C_like"/>
    <property type="match status" value="1"/>
</dbReference>
<dbReference type="PROSITE" id="PS50043">
    <property type="entry name" value="HTH_LUXR_2"/>
    <property type="match status" value="1"/>
</dbReference>
<dbReference type="GO" id="GO:0003677">
    <property type="term" value="F:DNA binding"/>
    <property type="evidence" value="ECO:0007669"/>
    <property type="project" value="UniProtKB-KW"/>
</dbReference>
<dbReference type="AlphaFoldDB" id="L8B2P6"/>
<dbReference type="PANTHER" id="PTHR43214">
    <property type="entry name" value="TWO-COMPONENT RESPONSE REGULATOR"/>
    <property type="match status" value="1"/>
</dbReference>
<evidence type="ECO:0000256" key="2">
    <source>
        <dbReference type="ARBA" id="ARBA00023125"/>
    </source>
</evidence>
<dbReference type="EMBL" id="AB733643">
    <property type="protein sequence ID" value="BAM76243.1"/>
    <property type="molecule type" value="Genomic_DNA"/>
</dbReference>
<dbReference type="Pfam" id="PF00072">
    <property type="entry name" value="Response_reg"/>
    <property type="match status" value="1"/>
</dbReference>
<proteinExistence type="predicted"/>
<dbReference type="SUPFAM" id="SSF52172">
    <property type="entry name" value="CheY-like"/>
    <property type="match status" value="1"/>
</dbReference>
<organism evidence="6">
    <name type="scientific">Janibacter sp. TYM3221</name>
    <dbReference type="NCBI Taxonomy" id="946335"/>
    <lineage>
        <taxon>Bacteria</taxon>
        <taxon>Bacillati</taxon>
        <taxon>Actinomycetota</taxon>
        <taxon>Actinomycetes</taxon>
        <taxon>Micrococcales</taxon>
        <taxon>Intrasporangiaceae</taxon>
        <taxon>Janibacter</taxon>
    </lineage>
</organism>
<keyword evidence="1 3" id="KW-0597">Phosphoprotein</keyword>
<feature type="domain" description="Response regulatory" evidence="5">
    <location>
        <begin position="3"/>
        <end position="119"/>
    </location>
</feature>
<evidence type="ECO:0000313" key="6">
    <source>
        <dbReference type="EMBL" id="BAM76243.1"/>
    </source>
</evidence>
<feature type="modified residue" description="4-aspartylphosphate" evidence="3">
    <location>
        <position position="54"/>
    </location>
</feature>
<dbReference type="PROSITE" id="PS50110">
    <property type="entry name" value="RESPONSE_REGULATORY"/>
    <property type="match status" value="1"/>
</dbReference>
<dbReference type="GO" id="GO:0006355">
    <property type="term" value="P:regulation of DNA-templated transcription"/>
    <property type="evidence" value="ECO:0007669"/>
    <property type="project" value="InterPro"/>
</dbReference>